<keyword evidence="9" id="KW-1185">Reference proteome</keyword>
<keyword evidence="5" id="KW-0804">Transcription</keyword>
<dbReference type="Proteomes" id="UP000048984">
    <property type="component" value="Unassembled WGS sequence"/>
</dbReference>
<gene>
    <name evidence="8" type="ORF">ABB55_01875</name>
</gene>
<dbReference type="OrthoDB" id="9813510at2"/>
<dbReference type="GO" id="GO:0006276">
    <property type="term" value="P:plasmid maintenance"/>
    <property type="evidence" value="ECO:0007669"/>
    <property type="project" value="InterPro"/>
</dbReference>
<dbReference type="InterPro" id="IPR002712">
    <property type="entry name" value="CcdB"/>
</dbReference>
<evidence type="ECO:0000256" key="4">
    <source>
        <dbReference type="ARBA" id="ARBA00023015"/>
    </source>
</evidence>
<evidence type="ECO:0000256" key="7">
    <source>
        <dbReference type="ARBA" id="ARBA00033135"/>
    </source>
</evidence>
<evidence type="ECO:0000256" key="1">
    <source>
        <dbReference type="ARBA" id="ARBA00005230"/>
    </source>
</evidence>
<evidence type="ECO:0000313" key="9">
    <source>
        <dbReference type="Proteomes" id="UP000048984"/>
    </source>
</evidence>
<evidence type="ECO:0000256" key="6">
    <source>
        <dbReference type="ARBA" id="ARBA00029628"/>
    </source>
</evidence>
<dbReference type="Pfam" id="PF01845">
    <property type="entry name" value="CcdB"/>
    <property type="match status" value="1"/>
</dbReference>
<protein>
    <recommendedName>
        <fullName evidence="2">Toxin CcdB</fullName>
    </recommendedName>
    <alternativeName>
        <fullName evidence="7">Cytotoxic protein CcdB</fullName>
    </alternativeName>
    <alternativeName>
        <fullName evidence="6">Protein LetD</fullName>
    </alternativeName>
</protein>
<proteinExistence type="inferred from homology"/>
<evidence type="ECO:0000256" key="2">
    <source>
        <dbReference type="ARBA" id="ARBA00015075"/>
    </source>
</evidence>
<dbReference type="Gene3D" id="2.30.30.110">
    <property type="match status" value="1"/>
</dbReference>
<comment type="similarity">
    <text evidence="1">Belongs to the CcdB toxin family.</text>
</comment>
<keyword evidence="3" id="KW-0678">Repressor</keyword>
<dbReference type="STRING" id="665126.ABB55_01875"/>
<dbReference type="GO" id="GO:0008657">
    <property type="term" value="F:DNA topoisomerase type II (double strand cut, ATP-hydrolyzing) inhibitor activity"/>
    <property type="evidence" value="ECO:0007669"/>
    <property type="project" value="InterPro"/>
</dbReference>
<organism evidence="8 9">
    <name type="scientific">Prosthecodimorpha hirschii</name>
    <dbReference type="NCBI Taxonomy" id="665126"/>
    <lineage>
        <taxon>Bacteria</taxon>
        <taxon>Pseudomonadati</taxon>
        <taxon>Pseudomonadota</taxon>
        <taxon>Alphaproteobacteria</taxon>
        <taxon>Hyphomicrobiales</taxon>
        <taxon>Ancalomicrobiaceae</taxon>
        <taxon>Prosthecodimorpha</taxon>
    </lineage>
</organism>
<dbReference type="InterPro" id="IPR011067">
    <property type="entry name" value="Plasmid_toxin/cell-grow_inhib"/>
</dbReference>
<accession>A0A0P6VJ76</accession>
<reference evidence="8 9" key="2">
    <citation type="submission" date="2015-10" db="EMBL/GenBank/DDBJ databases">
        <title>Draft Genome Sequence of Prosthecomicrobium hirschii ATCC 27832.</title>
        <authorList>
            <person name="Daniel J."/>
            <person name="Givan S.A."/>
            <person name="Brun Y.V."/>
            <person name="Brown P.J."/>
        </authorList>
    </citation>
    <scope>NUCLEOTIDE SEQUENCE [LARGE SCALE GENOMIC DNA]</scope>
    <source>
        <strain evidence="8 9">16</strain>
    </source>
</reference>
<dbReference type="RefSeq" id="WP_054357282.1">
    <property type="nucleotide sequence ID" value="NZ_JAPCYQ010000001.1"/>
</dbReference>
<keyword evidence="4" id="KW-0805">Transcription regulation</keyword>
<dbReference type="SUPFAM" id="SSF50118">
    <property type="entry name" value="Cell growth inhibitor/plasmid maintenance toxic component"/>
    <property type="match status" value="1"/>
</dbReference>
<evidence type="ECO:0000256" key="3">
    <source>
        <dbReference type="ARBA" id="ARBA00022491"/>
    </source>
</evidence>
<comment type="caution">
    <text evidence="8">The sequence shown here is derived from an EMBL/GenBank/DDBJ whole genome shotgun (WGS) entry which is preliminary data.</text>
</comment>
<sequence>MRQFDVFDNPDRELADLMPYVVVLNHDAFSDVPTVLVAPLFPAERRIPYRELCPAVDVLGARMLVGLTDLASIAQRHLGPPVASVRAEHDRILRAFDLLLCGF</sequence>
<dbReference type="AlphaFoldDB" id="A0A0P6VJ76"/>
<name>A0A0P6VJ76_9HYPH</name>
<evidence type="ECO:0000256" key="5">
    <source>
        <dbReference type="ARBA" id="ARBA00023163"/>
    </source>
</evidence>
<reference evidence="8 9" key="1">
    <citation type="submission" date="2015-09" db="EMBL/GenBank/DDBJ databases">
        <authorList>
            <person name="Jackson K.R."/>
            <person name="Lunt B.L."/>
            <person name="Fisher J.N.B."/>
            <person name="Gardner A.V."/>
            <person name="Bailey M.E."/>
            <person name="Deus L.M."/>
            <person name="Earl A.S."/>
            <person name="Gibby P.D."/>
            <person name="Hartmann K.A."/>
            <person name="Liu J.E."/>
            <person name="Manci A.M."/>
            <person name="Nielsen D.A."/>
            <person name="Solomon M.B."/>
            <person name="Breakwell D.P."/>
            <person name="Burnett S.H."/>
            <person name="Grose J.H."/>
        </authorList>
    </citation>
    <scope>NUCLEOTIDE SEQUENCE [LARGE SCALE GENOMIC DNA]</scope>
    <source>
        <strain evidence="8 9">16</strain>
    </source>
</reference>
<dbReference type="EMBL" id="LJYW01000001">
    <property type="protein sequence ID" value="KPL51119.1"/>
    <property type="molecule type" value="Genomic_DNA"/>
</dbReference>
<evidence type="ECO:0000313" key="8">
    <source>
        <dbReference type="EMBL" id="KPL51119.1"/>
    </source>
</evidence>